<dbReference type="HOGENOM" id="CLU_1971370_0_0_1"/>
<gene>
    <name evidence="1" type="ORF">PILCRDRAFT_732501</name>
</gene>
<accession>A0A0C3EKP4</accession>
<dbReference type="AlphaFoldDB" id="A0A0C3EKP4"/>
<evidence type="ECO:0000313" key="2">
    <source>
        <dbReference type="Proteomes" id="UP000054166"/>
    </source>
</evidence>
<reference evidence="2" key="2">
    <citation type="submission" date="2015-01" db="EMBL/GenBank/DDBJ databases">
        <title>Evolutionary Origins and Diversification of the Mycorrhizal Mutualists.</title>
        <authorList>
            <consortium name="DOE Joint Genome Institute"/>
            <consortium name="Mycorrhizal Genomics Consortium"/>
            <person name="Kohler A."/>
            <person name="Kuo A."/>
            <person name="Nagy L.G."/>
            <person name="Floudas D."/>
            <person name="Copeland A."/>
            <person name="Barry K.W."/>
            <person name="Cichocki N."/>
            <person name="Veneault-Fourrey C."/>
            <person name="LaButti K."/>
            <person name="Lindquist E.A."/>
            <person name="Lipzen A."/>
            <person name="Lundell T."/>
            <person name="Morin E."/>
            <person name="Murat C."/>
            <person name="Riley R."/>
            <person name="Ohm R."/>
            <person name="Sun H."/>
            <person name="Tunlid A."/>
            <person name="Henrissat B."/>
            <person name="Grigoriev I.V."/>
            <person name="Hibbett D.S."/>
            <person name="Martin F."/>
        </authorList>
    </citation>
    <scope>NUCLEOTIDE SEQUENCE [LARGE SCALE GENOMIC DNA]</scope>
    <source>
        <strain evidence="2">F 1598</strain>
    </source>
</reference>
<evidence type="ECO:0000313" key="1">
    <source>
        <dbReference type="EMBL" id="KIM73155.1"/>
    </source>
</evidence>
<sequence>MVYIVSSPSLFVQYSREQHLQTFGQQIQITGSYASQPALERNFSSVTEEYGSVHAATSLGSRMRLFSLGRVRDIQLSQEGCDNDLGITNYDFHSAVRHGGHDNFIRDLWRLPLFSLGAEVHSYNKCC</sequence>
<keyword evidence="2" id="KW-1185">Reference proteome</keyword>
<dbReference type="InParanoid" id="A0A0C3EKP4"/>
<proteinExistence type="predicted"/>
<dbReference type="Proteomes" id="UP000054166">
    <property type="component" value="Unassembled WGS sequence"/>
</dbReference>
<protein>
    <submittedName>
        <fullName evidence="1">Uncharacterized protein</fullName>
    </submittedName>
</protein>
<reference evidence="1 2" key="1">
    <citation type="submission" date="2014-04" db="EMBL/GenBank/DDBJ databases">
        <authorList>
            <consortium name="DOE Joint Genome Institute"/>
            <person name="Kuo A."/>
            <person name="Tarkka M."/>
            <person name="Buscot F."/>
            <person name="Kohler A."/>
            <person name="Nagy L.G."/>
            <person name="Floudas D."/>
            <person name="Copeland A."/>
            <person name="Barry K.W."/>
            <person name="Cichocki N."/>
            <person name="Veneault-Fourrey C."/>
            <person name="LaButti K."/>
            <person name="Lindquist E.A."/>
            <person name="Lipzen A."/>
            <person name="Lundell T."/>
            <person name="Morin E."/>
            <person name="Murat C."/>
            <person name="Sun H."/>
            <person name="Tunlid A."/>
            <person name="Henrissat B."/>
            <person name="Grigoriev I.V."/>
            <person name="Hibbett D.S."/>
            <person name="Martin F."/>
            <person name="Nordberg H.P."/>
            <person name="Cantor M.N."/>
            <person name="Hua S.X."/>
        </authorList>
    </citation>
    <scope>NUCLEOTIDE SEQUENCE [LARGE SCALE GENOMIC DNA]</scope>
    <source>
        <strain evidence="1 2">F 1598</strain>
    </source>
</reference>
<name>A0A0C3EKP4_PILCF</name>
<dbReference type="STRING" id="765440.A0A0C3EKP4"/>
<dbReference type="OrthoDB" id="405996at2759"/>
<dbReference type="EMBL" id="KN833091">
    <property type="protein sequence ID" value="KIM73155.1"/>
    <property type="molecule type" value="Genomic_DNA"/>
</dbReference>
<organism evidence="1 2">
    <name type="scientific">Piloderma croceum (strain F 1598)</name>
    <dbReference type="NCBI Taxonomy" id="765440"/>
    <lineage>
        <taxon>Eukaryota</taxon>
        <taxon>Fungi</taxon>
        <taxon>Dikarya</taxon>
        <taxon>Basidiomycota</taxon>
        <taxon>Agaricomycotina</taxon>
        <taxon>Agaricomycetes</taxon>
        <taxon>Agaricomycetidae</taxon>
        <taxon>Atheliales</taxon>
        <taxon>Atheliaceae</taxon>
        <taxon>Piloderma</taxon>
    </lineage>
</organism>